<dbReference type="Gene3D" id="1.10.45.10">
    <property type="entry name" value="Vanillyl-alcohol Oxidase, Chain A, domain 4"/>
    <property type="match status" value="1"/>
</dbReference>
<dbReference type="RefSeq" id="WP_222579024.1">
    <property type="nucleotide sequence ID" value="NZ_JAHVHU010000005.1"/>
</dbReference>
<evidence type="ECO:0000256" key="6">
    <source>
        <dbReference type="ARBA" id="ARBA00023004"/>
    </source>
</evidence>
<keyword evidence="3" id="KW-0479">Metal-binding</keyword>
<dbReference type="InterPro" id="IPR004017">
    <property type="entry name" value="Cys_rich_dom"/>
</dbReference>
<dbReference type="InterPro" id="IPR016169">
    <property type="entry name" value="FAD-bd_PCMH_sub2"/>
</dbReference>
<dbReference type="SUPFAM" id="SSF55103">
    <property type="entry name" value="FAD-linked oxidases, C-terminal domain"/>
    <property type="match status" value="1"/>
</dbReference>
<dbReference type="EMBL" id="JAHVHU010000005">
    <property type="protein sequence ID" value="MBY5957503.1"/>
    <property type="molecule type" value="Genomic_DNA"/>
</dbReference>
<comment type="caution">
    <text evidence="10">The sequence shown here is derived from an EMBL/GenBank/DDBJ whole genome shotgun (WGS) entry which is preliminary data.</text>
</comment>
<dbReference type="InterPro" id="IPR016167">
    <property type="entry name" value="FAD-bd_PCMH_sub1"/>
</dbReference>
<evidence type="ECO:0000313" key="11">
    <source>
        <dbReference type="Proteomes" id="UP000753961"/>
    </source>
</evidence>
<dbReference type="InterPro" id="IPR017900">
    <property type="entry name" value="4Fe4S_Fe_S_CS"/>
</dbReference>
<dbReference type="AlphaFoldDB" id="A0A953HMZ2"/>
<dbReference type="InterPro" id="IPR017896">
    <property type="entry name" value="4Fe4S_Fe-S-bd"/>
</dbReference>
<protein>
    <submittedName>
        <fullName evidence="10">FAD-binding oxidoreductase</fullName>
    </submittedName>
</protein>
<dbReference type="SUPFAM" id="SSF46548">
    <property type="entry name" value="alpha-helical ferredoxin"/>
    <property type="match status" value="1"/>
</dbReference>
<evidence type="ECO:0000313" key="10">
    <source>
        <dbReference type="EMBL" id="MBY5957503.1"/>
    </source>
</evidence>
<dbReference type="InterPro" id="IPR004113">
    <property type="entry name" value="FAD-bd_oxidored_4_C"/>
</dbReference>
<evidence type="ECO:0000256" key="2">
    <source>
        <dbReference type="ARBA" id="ARBA00022630"/>
    </source>
</evidence>
<dbReference type="InterPro" id="IPR036318">
    <property type="entry name" value="FAD-bd_PCMH-like_sf"/>
</dbReference>
<comment type="cofactor">
    <cofactor evidence="1">
        <name>FAD</name>
        <dbReference type="ChEBI" id="CHEBI:57692"/>
    </cofactor>
</comment>
<dbReference type="InterPro" id="IPR016171">
    <property type="entry name" value="Vanillyl_alc_oxidase_C-sub2"/>
</dbReference>
<evidence type="ECO:0000256" key="5">
    <source>
        <dbReference type="ARBA" id="ARBA00023002"/>
    </source>
</evidence>
<dbReference type="Pfam" id="PF01565">
    <property type="entry name" value="FAD_binding_4"/>
    <property type="match status" value="1"/>
</dbReference>
<dbReference type="InterPro" id="IPR016164">
    <property type="entry name" value="FAD-linked_Oxase-like_C"/>
</dbReference>
<evidence type="ECO:0000256" key="1">
    <source>
        <dbReference type="ARBA" id="ARBA00001974"/>
    </source>
</evidence>
<accession>A0A953HMZ2</accession>
<feature type="domain" description="4Fe-4S ferredoxin-type" evidence="8">
    <location>
        <begin position="623"/>
        <end position="654"/>
    </location>
</feature>
<keyword evidence="6" id="KW-0408">Iron</keyword>
<dbReference type="PROSITE" id="PS51387">
    <property type="entry name" value="FAD_PCMH"/>
    <property type="match status" value="1"/>
</dbReference>
<gene>
    <name evidence="10" type="ORF">KUV50_05100</name>
</gene>
<dbReference type="InterPro" id="IPR016166">
    <property type="entry name" value="FAD-bd_PCMH"/>
</dbReference>
<name>A0A953HMZ2_9BACT</name>
<dbReference type="Gene3D" id="3.30.43.10">
    <property type="entry name" value="Uridine Diphospho-n-acetylenolpyruvylglucosamine Reductase, domain 2"/>
    <property type="match status" value="1"/>
</dbReference>
<dbReference type="PANTHER" id="PTHR11748">
    <property type="entry name" value="D-LACTATE DEHYDROGENASE"/>
    <property type="match status" value="1"/>
</dbReference>
<evidence type="ECO:0000259" key="8">
    <source>
        <dbReference type="PROSITE" id="PS51379"/>
    </source>
</evidence>
<dbReference type="PROSITE" id="PS00198">
    <property type="entry name" value="4FE4S_FER_1"/>
    <property type="match status" value="1"/>
</dbReference>
<organism evidence="10 11">
    <name type="scientific">Membranihabitans marinus</name>
    <dbReference type="NCBI Taxonomy" id="1227546"/>
    <lineage>
        <taxon>Bacteria</taxon>
        <taxon>Pseudomonadati</taxon>
        <taxon>Bacteroidota</taxon>
        <taxon>Saprospiria</taxon>
        <taxon>Saprospirales</taxon>
        <taxon>Saprospiraceae</taxon>
        <taxon>Membranihabitans</taxon>
    </lineage>
</organism>
<evidence type="ECO:0000256" key="4">
    <source>
        <dbReference type="ARBA" id="ARBA00022827"/>
    </source>
</evidence>
<dbReference type="PROSITE" id="PS51379">
    <property type="entry name" value="4FE4S_FER_2"/>
    <property type="match status" value="1"/>
</dbReference>
<dbReference type="GO" id="GO:1903457">
    <property type="term" value="P:lactate catabolic process"/>
    <property type="evidence" value="ECO:0007669"/>
    <property type="project" value="TreeGrafter"/>
</dbReference>
<dbReference type="Gene3D" id="3.30.70.2740">
    <property type="match status" value="1"/>
</dbReference>
<reference evidence="10" key="1">
    <citation type="submission" date="2021-06" db="EMBL/GenBank/DDBJ databases">
        <title>44 bacteria genomes isolated from Dapeng, Shenzhen.</title>
        <authorList>
            <person name="Zheng W."/>
            <person name="Yu S."/>
            <person name="Huang Y."/>
        </authorList>
    </citation>
    <scope>NUCLEOTIDE SEQUENCE</scope>
    <source>
        <strain evidence="10">DP5N28-2</strain>
    </source>
</reference>
<keyword evidence="5" id="KW-0560">Oxidoreductase</keyword>
<proteinExistence type="predicted"/>
<sequence length="981" mass="110076">MKHTTAINTKNFNDLIAQLDGDGYQDSLHRHLYATDASIYRELPLGVVFPRHKTDCQKIVQWADKNKIALIPRAAGTSLAGQCVGEGLVVDVSRYMTAILELNKEEGWVRVEPGVIRDELNNYLAPFGWYFGPNTSTANRCMMAGMVGNNSCGSTSIEFGNTRDHVLSLEVLLANGEFAVFQDEDPGSYFNEPNGSKRKDLIGRQIINLLREEGMADKIAKAYPHPEIHRRNQGYALDILRQAGYFDQGSDEHFNMAKLLCGSEGTLAFTTEIVLNLVPLPGQDVAVLCPHFHSVNEAMKATVTAMEDSPSKCELMDRTILHCAWENPEQLKNKFFIEGDPAAVLMIEFRGDESGSAKDKAVLMGQKLEKHQMGYTATLVEGKDTDRVWNLRAAGLGVLSNIKGDAKPLACIEDTAVRLVDLPQYIAEFEEICKEHHQEAVFYAHAGAGELHLRPILNLKTPEGVKGLRDISTASAQLVKKYKGVLSGEHGDGRVRAEFLPMMVGDEMYEIWRRVKAIWDPDNLFNPGKIVDAPPMDTALRYTTDEPSWDYETYYSFQAAGGMMRVIEKCNGTGDCRKLAETGGTMCPSYMATRYEKDSTRGRANAMREYMKGEQGVLSFDSEEVMEVLDLCISCKGCKNECPSNVDMTKLKSEYYAQYYKSHSRSIRDHLILKFYDLYRFASHVPGLSNIVIRNLSGLIKKMARFHPERSLPPVSSVTWKKWMNRHQSALPKTQKTKVYIFIDEFIDVNEAPIGIKTVQLLEQLGYEVVHLQHPESGRAAYSKGFLEQGRRFAQRNVEVFASILDESDAVIVGVEPSAVLSFRDEYPEILRDEWREKARKLSTQTWTVEEFLHQELIHGHISADQFDQAPRQIALHLHCHYKAMAEKEAVVALLSLPENHHVEYIPSGCCGMAGSFGFEKEHFELSMQIGELAVFPAMRDLGKETIPVAQGVSCRHQVLDGVGVTALHPVEVLWEAVNKS</sequence>
<dbReference type="Pfam" id="PF02913">
    <property type="entry name" value="FAD-oxidase_C"/>
    <property type="match status" value="1"/>
</dbReference>
<dbReference type="PANTHER" id="PTHR11748:SF119">
    <property type="entry name" value="D-2-HYDROXYGLUTARATE DEHYDROGENASE"/>
    <property type="match status" value="1"/>
</dbReference>
<dbReference type="GO" id="GO:0008720">
    <property type="term" value="F:D-lactate dehydrogenase (NAD+) activity"/>
    <property type="evidence" value="ECO:0007669"/>
    <property type="project" value="TreeGrafter"/>
</dbReference>
<evidence type="ECO:0000256" key="3">
    <source>
        <dbReference type="ARBA" id="ARBA00022723"/>
    </source>
</evidence>
<dbReference type="Pfam" id="PF13534">
    <property type="entry name" value="Fer4_17"/>
    <property type="match status" value="1"/>
</dbReference>
<dbReference type="GO" id="GO:0071949">
    <property type="term" value="F:FAD binding"/>
    <property type="evidence" value="ECO:0007669"/>
    <property type="project" value="InterPro"/>
</dbReference>
<dbReference type="GO" id="GO:0046872">
    <property type="term" value="F:metal ion binding"/>
    <property type="evidence" value="ECO:0007669"/>
    <property type="project" value="UniProtKB-KW"/>
</dbReference>
<keyword evidence="4" id="KW-0274">FAD</keyword>
<keyword evidence="2" id="KW-0285">Flavoprotein</keyword>
<dbReference type="GO" id="GO:0004458">
    <property type="term" value="F:D-lactate dehydrogenase (cytochrome) activity"/>
    <property type="evidence" value="ECO:0007669"/>
    <property type="project" value="TreeGrafter"/>
</dbReference>
<dbReference type="Proteomes" id="UP000753961">
    <property type="component" value="Unassembled WGS sequence"/>
</dbReference>
<evidence type="ECO:0000259" key="9">
    <source>
        <dbReference type="PROSITE" id="PS51387"/>
    </source>
</evidence>
<feature type="domain" description="FAD-binding PCMH-type" evidence="9">
    <location>
        <begin position="40"/>
        <end position="280"/>
    </location>
</feature>
<evidence type="ECO:0000256" key="7">
    <source>
        <dbReference type="ARBA" id="ARBA00023014"/>
    </source>
</evidence>
<keyword evidence="11" id="KW-1185">Reference proteome</keyword>
<dbReference type="Pfam" id="PF02754">
    <property type="entry name" value="CCG"/>
    <property type="match status" value="1"/>
</dbReference>
<dbReference type="Gene3D" id="3.30.465.10">
    <property type="match status" value="1"/>
</dbReference>
<dbReference type="GO" id="GO:0051536">
    <property type="term" value="F:iron-sulfur cluster binding"/>
    <property type="evidence" value="ECO:0007669"/>
    <property type="project" value="UniProtKB-KW"/>
</dbReference>
<dbReference type="SUPFAM" id="SSF56176">
    <property type="entry name" value="FAD-binding/transporter-associated domain-like"/>
    <property type="match status" value="1"/>
</dbReference>
<dbReference type="InterPro" id="IPR006094">
    <property type="entry name" value="Oxid_FAD_bind_N"/>
</dbReference>
<keyword evidence="7" id="KW-0411">Iron-sulfur</keyword>